<organism evidence="1 2">
    <name type="scientific">Algoriphagus oliviformis</name>
    <dbReference type="NCBI Taxonomy" id="2811231"/>
    <lineage>
        <taxon>Bacteria</taxon>
        <taxon>Pseudomonadati</taxon>
        <taxon>Bacteroidota</taxon>
        <taxon>Cytophagia</taxon>
        <taxon>Cytophagales</taxon>
        <taxon>Cyclobacteriaceae</taxon>
        <taxon>Algoriphagus</taxon>
    </lineage>
</organism>
<proteinExistence type="predicted"/>
<keyword evidence="2" id="KW-1185">Reference proteome</keyword>
<reference evidence="1 2" key="1">
    <citation type="submission" date="2021-03" db="EMBL/GenBank/DDBJ databases">
        <title>novel species isolated from a fishpond in China.</title>
        <authorList>
            <person name="Lu H."/>
            <person name="Cai Z."/>
        </authorList>
    </citation>
    <scope>NUCLEOTIDE SEQUENCE [LARGE SCALE GENOMIC DNA]</scope>
    <source>
        <strain evidence="1 2">H41</strain>
    </source>
</reference>
<accession>A0ABS3C4K4</accession>
<dbReference type="Pfam" id="PF13279">
    <property type="entry name" value="4HBT_2"/>
    <property type="match status" value="1"/>
</dbReference>
<dbReference type="CDD" id="cd00586">
    <property type="entry name" value="4HBT"/>
    <property type="match status" value="1"/>
</dbReference>
<dbReference type="InterPro" id="IPR029069">
    <property type="entry name" value="HotDog_dom_sf"/>
</dbReference>
<name>A0ABS3C4K4_9BACT</name>
<evidence type="ECO:0000313" key="1">
    <source>
        <dbReference type="EMBL" id="MBN7812001.1"/>
    </source>
</evidence>
<dbReference type="Gene3D" id="3.10.129.10">
    <property type="entry name" value="Hotdog Thioesterase"/>
    <property type="match status" value="1"/>
</dbReference>
<dbReference type="SUPFAM" id="SSF54637">
    <property type="entry name" value="Thioesterase/thiol ester dehydrase-isomerase"/>
    <property type="match status" value="1"/>
</dbReference>
<dbReference type="EMBL" id="JAFKCT010000005">
    <property type="protein sequence ID" value="MBN7812001.1"/>
    <property type="molecule type" value="Genomic_DNA"/>
</dbReference>
<protein>
    <submittedName>
        <fullName evidence="1">Acyl-CoA thioesterase</fullName>
    </submittedName>
</protein>
<dbReference type="Proteomes" id="UP000664317">
    <property type="component" value="Unassembled WGS sequence"/>
</dbReference>
<dbReference type="RefSeq" id="WP_206578775.1">
    <property type="nucleotide sequence ID" value="NZ_JAFKCT010000005.1"/>
</dbReference>
<comment type="caution">
    <text evidence="1">The sequence shown here is derived from an EMBL/GenBank/DDBJ whole genome shotgun (WGS) entry which is preliminary data.</text>
</comment>
<gene>
    <name evidence="1" type="ORF">J0A68_13700</name>
</gene>
<sequence length="171" mass="20168">MFDYDPDKHYASETESRVVIRFQDCDPLQHLNNAKYFDYFFNAREDQVPKLYGLEIIDLIKTYKAAWVVYNHNISYVKPAMVGEWVRIMSRILWYNHNTIVVEYYMTDDSKTQLKTVLWSTMRYVTLKEGKSTDHSGAVQDFLKATSVNLDISQMDIRDRVKALVAEFKKA</sequence>
<evidence type="ECO:0000313" key="2">
    <source>
        <dbReference type="Proteomes" id="UP000664317"/>
    </source>
</evidence>